<proteinExistence type="inferred from homology"/>
<keyword evidence="7" id="KW-0539">Nucleus</keyword>
<reference evidence="10 11" key="2">
    <citation type="journal article" date="2012" name="Open Biol.">
        <title>Characteristics of nucleosomes and linker DNA regions on the genome of the basidiomycete Mixia osmundae revealed by mono- and dinucleosome mapping.</title>
        <authorList>
            <person name="Nishida H."/>
            <person name="Kondo S."/>
            <person name="Matsumoto T."/>
            <person name="Suzuki Y."/>
            <person name="Yoshikawa H."/>
            <person name="Taylor T.D."/>
            <person name="Sugiyama J."/>
        </authorList>
    </citation>
    <scope>NUCLEOTIDE SEQUENCE [LARGE SCALE GENOMIC DNA]</scope>
    <source>
        <strain evidence="11">CBS 9802 / IAM 14324 / JCM 22182 / KY 12970</strain>
    </source>
</reference>
<evidence type="ECO:0000313" key="11">
    <source>
        <dbReference type="Proteomes" id="UP000009131"/>
    </source>
</evidence>
<keyword evidence="6" id="KW-0663">Pyridoxal phosphate</keyword>
<dbReference type="InParanoid" id="G7E203"/>
<comment type="subcellular location">
    <subcellularLocation>
        <location evidence="2">Nucleus</location>
    </subcellularLocation>
</comment>
<dbReference type="OrthoDB" id="3512640at2759"/>
<evidence type="ECO:0000256" key="8">
    <source>
        <dbReference type="ARBA" id="ARBA00032319"/>
    </source>
</evidence>
<dbReference type="InterPro" id="IPR054542">
    <property type="entry name" value="Cys_met_metab_PP"/>
</dbReference>
<dbReference type="Proteomes" id="UP000009131">
    <property type="component" value="Unassembled WGS sequence"/>
</dbReference>
<dbReference type="EMBL" id="BABT02000108">
    <property type="protein sequence ID" value="GAA96840.1"/>
    <property type="molecule type" value="Genomic_DNA"/>
</dbReference>
<dbReference type="STRING" id="764103.G7E203"/>
<dbReference type="PROSITE" id="PS00868">
    <property type="entry name" value="CYS_MET_METAB_PP"/>
    <property type="match status" value="1"/>
</dbReference>
<dbReference type="SUPFAM" id="SSF53383">
    <property type="entry name" value="PLP-dependent transferases"/>
    <property type="match status" value="1"/>
</dbReference>
<evidence type="ECO:0000256" key="5">
    <source>
        <dbReference type="ARBA" id="ARBA00022694"/>
    </source>
</evidence>
<dbReference type="GO" id="GO:0031515">
    <property type="term" value="C:tRNA (m1A) methyltransferase complex"/>
    <property type="evidence" value="ECO:0007669"/>
    <property type="project" value="InterPro"/>
</dbReference>
<dbReference type="GO" id="GO:0005634">
    <property type="term" value="C:nucleus"/>
    <property type="evidence" value="ECO:0007669"/>
    <property type="project" value="UniProtKB-SubCell"/>
</dbReference>
<dbReference type="InterPro" id="IPR000277">
    <property type="entry name" value="Cys/Met-Metab_PyrdxlP-dep_enz"/>
</dbReference>
<dbReference type="Pfam" id="PF01053">
    <property type="entry name" value="Cys_Met_Meta_PP"/>
    <property type="match status" value="1"/>
</dbReference>
<evidence type="ECO:0000256" key="9">
    <source>
        <dbReference type="SAM" id="MobiDB-lite"/>
    </source>
</evidence>
<dbReference type="PANTHER" id="PTHR12945">
    <property type="entry name" value="TRANSLATION INITIATION FACTOR EIF3-RELATED"/>
    <property type="match status" value="1"/>
</dbReference>
<dbReference type="InterPro" id="IPR015424">
    <property type="entry name" value="PyrdxlP-dep_Trfase"/>
</dbReference>
<comment type="similarity">
    <text evidence="3">Belongs to the TRM6/GCD10 family.</text>
</comment>
<dbReference type="Pfam" id="PF04189">
    <property type="entry name" value="Gcd10p"/>
    <property type="match status" value="1"/>
</dbReference>
<evidence type="ECO:0000313" key="10">
    <source>
        <dbReference type="EMBL" id="GAA96840.1"/>
    </source>
</evidence>
<evidence type="ECO:0000256" key="7">
    <source>
        <dbReference type="ARBA" id="ARBA00023242"/>
    </source>
</evidence>
<dbReference type="Gene3D" id="3.90.1150.10">
    <property type="entry name" value="Aspartate Aminotransferase, domain 1"/>
    <property type="match status" value="1"/>
</dbReference>
<protein>
    <recommendedName>
        <fullName evidence="4">tRNA (adenine(58)-N(1))-methyltransferase non-catalytic subunit TRM6</fullName>
    </recommendedName>
    <alternativeName>
        <fullName evidence="8">tRNA(m1A58)-methyltransferase subunit TRM6</fullName>
    </alternativeName>
</protein>
<evidence type="ECO:0000256" key="6">
    <source>
        <dbReference type="ARBA" id="ARBA00022898"/>
    </source>
</evidence>
<evidence type="ECO:0000256" key="1">
    <source>
        <dbReference type="ARBA" id="ARBA00001933"/>
    </source>
</evidence>
<evidence type="ECO:0000256" key="3">
    <source>
        <dbReference type="ARBA" id="ARBA00008320"/>
    </source>
</evidence>
<dbReference type="InterPro" id="IPR015422">
    <property type="entry name" value="PyrdxlP-dep_Trfase_small"/>
</dbReference>
<accession>G7E203</accession>
<dbReference type="eggNOG" id="KOG0053">
    <property type="taxonomic scope" value="Eukaryota"/>
</dbReference>
<comment type="caution">
    <text evidence="10">The sequence shown here is derived from an EMBL/GenBank/DDBJ whole genome shotgun (WGS) entry which is preliminary data.</text>
</comment>
<evidence type="ECO:0000256" key="2">
    <source>
        <dbReference type="ARBA" id="ARBA00004123"/>
    </source>
</evidence>
<gene>
    <name evidence="10" type="primary">Mo03513</name>
    <name evidence="10" type="ORF">E5Q_03513</name>
</gene>
<dbReference type="GO" id="GO:0019346">
    <property type="term" value="P:transsulfuration"/>
    <property type="evidence" value="ECO:0007669"/>
    <property type="project" value="InterPro"/>
</dbReference>
<dbReference type="PANTHER" id="PTHR12945:SF0">
    <property type="entry name" value="TRNA (ADENINE(58)-N(1))-METHYLTRANSFERASE NON-CATALYTIC SUBUNIT TRM6"/>
    <property type="match status" value="1"/>
</dbReference>
<comment type="cofactor">
    <cofactor evidence="1">
        <name>pyridoxal 5'-phosphate</name>
        <dbReference type="ChEBI" id="CHEBI:597326"/>
    </cofactor>
</comment>
<evidence type="ECO:0000256" key="4">
    <source>
        <dbReference type="ARBA" id="ARBA00021704"/>
    </source>
</evidence>
<organism evidence="10 11">
    <name type="scientific">Mixia osmundae (strain CBS 9802 / IAM 14324 / JCM 22182 / KY 12970)</name>
    <dbReference type="NCBI Taxonomy" id="764103"/>
    <lineage>
        <taxon>Eukaryota</taxon>
        <taxon>Fungi</taxon>
        <taxon>Dikarya</taxon>
        <taxon>Basidiomycota</taxon>
        <taxon>Pucciniomycotina</taxon>
        <taxon>Mixiomycetes</taxon>
        <taxon>Mixiales</taxon>
        <taxon>Mixiaceae</taxon>
        <taxon>Mixia</taxon>
    </lineage>
</organism>
<dbReference type="HOGENOM" id="CLU_329018_0_0_1"/>
<reference evidence="10 11" key="1">
    <citation type="journal article" date="2011" name="J. Gen. Appl. Microbiol.">
        <title>Draft genome sequencing of the enigmatic basidiomycete Mixia osmundae.</title>
        <authorList>
            <person name="Nishida H."/>
            <person name="Nagatsuka Y."/>
            <person name="Sugiyama J."/>
        </authorList>
    </citation>
    <scope>NUCLEOTIDE SEQUENCE [LARGE SCALE GENOMIC DNA]</scope>
    <source>
        <strain evidence="11">CBS 9802 / IAM 14324 / JCM 22182 / KY 12970</strain>
    </source>
</reference>
<feature type="region of interest" description="Disordered" evidence="9">
    <location>
        <begin position="841"/>
        <end position="873"/>
    </location>
</feature>
<feature type="compositionally biased region" description="Basic and acidic residues" evidence="9">
    <location>
        <begin position="8"/>
        <end position="17"/>
    </location>
</feature>
<dbReference type="InterPro" id="IPR017423">
    <property type="entry name" value="TRM6"/>
</dbReference>
<feature type="compositionally biased region" description="Basic and acidic residues" evidence="9">
    <location>
        <begin position="862"/>
        <end position="873"/>
    </location>
</feature>
<sequence>MDLSTRLLHADDEHPRPNEAGVYTASELNGPVAPSISVSTTFRWPGPLQPPLPEGDIDPSASNPLVYSRYSTPSSERVEKVLDSLMGARTVLYSSGLAASFAAMLWANPTVIAIREGYHGSHMAIDVFKRIKSNLILIDLDDFDAYTNETLCWLETPLNPTGEARDMAHYAKHCKAKGAKLLVDSTFAPPPLQDPFRHGADIVMHSATKYLNGHSDALLGVLAVKSQSDWERLWSDRTFTGPMPGSLECWLLLRSLRTLSLRVKRQAKTATGLAHWLNTLTQDKASLVNQVWHASLQAKQGQFDAFAAQQLTGGPACFSILLSSAEVAKWLPYTVKLFAPATSLGGVESLMEHRITSDAKADPKLVRISVGLEDLEDLKADILTALNEFNTTLDEVKPSTSESDAQTIVPVKRPATDASDVANASEAKKFKSTGKGKQPAIEPYRAEHRIIRAGEPFLISLPSGLSKLIPKLSSGVSINLGKYGQFKSDDLIGRPYGFTYEITHGGSLTVVQHVTLSEIEERERENTNEDIMPQTYVGLSAEQVAELRAADMTGKEIVDYQIAVHAEFDKKNRFSQEKYRRRKETKYLKMFTPVAPTLYNICAYHFVKDPPRFRDLRVDSMAQILNLADVRPHKRVLLIDDTAGALAAGCVERMDGHGALVLIHDASSDIQLPVCDYMGFSVRQKSVICQINWAATDPTHQPFELPTDVDIKKDTRDRGRQKAVKRQAQYEANAQMRQQFFDGGFGCVIIATAYDPLDVLSRVSDKLAGSAQVVIYSPSLEPLASASRLLRGDPQFIGIGVHQPFLRKYQVLPGRTHPEMTGLPAGGYILTAISVLAKRKDENGTRKSTPEQIQEIGQNAAREQDAMQDKMQS</sequence>
<dbReference type="GO" id="GO:0030488">
    <property type="term" value="P:tRNA methylation"/>
    <property type="evidence" value="ECO:0007669"/>
    <property type="project" value="InterPro"/>
</dbReference>
<feature type="region of interest" description="Disordered" evidence="9">
    <location>
        <begin position="420"/>
        <end position="439"/>
    </location>
</feature>
<feature type="region of interest" description="Disordered" evidence="9">
    <location>
        <begin position="1"/>
        <end position="22"/>
    </location>
</feature>
<dbReference type="AlphaFoldDB" id="G7E203"/>
<dbReference type="Gene3D" id="3.40.640.10">
    <property type="entry name" value="Type I PLP-dependent aspartate aminotransferase-like (Major domain)"/>
    <property type="match status" value="1"/>
</dbReference>
<dbReference type="eggNOG" id="KOG1416">
    <property type="taxonomic scope" value="Eukaryota"/>
</dbReference>
<keyword evidence="5" id="KW-0819">tRNA processing</keyword>
<keyword evidence="11" id="KW-1185">Reference proteome</keyword>
<dbReference type="InterPro" id="IPR015421">
    <property type="entry name" value="PyrdxlP-dep_Trfase_major"/>
</dbReference>
<name>G7E203_MIXOS</name>
<dbReference type="GO" id="GO:0030170">
    <property type="term" value="F:pyridoxal phosphate binding"/>
    <property type="evidence" value="ECO:0007669"/>
    <property type="project" value="InterPro"/>
</dbReference>
<dbReference type="RefSeq" id="XP_014567303.1">
    <property type="nucleotide sequence ID" value="XM_014711817.1"/>
</dbReference>